<reference evidence="2" key="1">
    <citation type="submission" date="2017-08" db="EMBL/GenBank/DDBJ databases">
        <title>A dynamic microbial community with high functional redundancy inhabits the cold, oxic subseafloor aquifer.</title>
        <authorList>
            <person name="Tully B.J."/>
            <person name="Wheat C.G."/>
            <person name="Glazer B.T."/>
            <person name="Huber J.A."/>
        </authorList>
    </citation>
    <scope>NUCLEOTIDE SEQUENCE [LARGE SCALE GENOMIC DNA]</scope>
</reference>
<sequence>MSEGNNIIVHDYRVTGWGHNIMMPKVRERTTDDEPYIMDCKGIGSCVSCMLPEDTRKYNLRLMRKICVGNYLLLMMAGKVPYVWKCQSIEYESNPRDMFGGAFQYVAEFSEWQHRQALEAKGF</sequence>
<dbReference type="EMBL" id="NVVJ01000101">
    <property type="protein sequence ID" value="PCJ18280.1"/>
    <property type="molecule type" value="Genomic_DNA"/>
</dbReference>
<evidence type="ECO:0000313" key="2">
    <source>
        <dbReference type="Proteomes" id="UP000218327"/>
    </source>
</evidence>
<gene>
    <name evidence="1" type="ORF">COA96_16805</name>
</gene>
<proteinExistence type="predicted"/>
<evidence type="ECO:0000313" key="1">
    <source>
        <dbReference type="EMBL" id="PCJ18280.1"/>
    </source>
</evidence>
<name>A0A2A5AGS3_9GAMM</name>
<dbReference type="Proteomes" id="UP000218327">
    <property type="component" value="Unassembled WGS sequence"/>
</dbReference>
<organism evidence="1 2">
    <name type="scientific">SAR86 cluster bacterium</name>
    <dbReference type="NCBI Taxonomy" id="2030880"/>
    <lineage>
        <taxon>Bacteria</taxon>
        <taxon>Pseudomonadati</taxon>
        <taxon>Pseudomonadota</taxon>
        <taxon>Gammaproteobacteria</taxon>
        <taxon>SAR86 cluster</taxon>
    </lineage>
</organism>
<dbReference type="AlphaFoldDB" id="A0A2A5AGS3"/>
<comment type="caution">
    <text evidence="1">The sequence shown here is derived from an EMBL/GenBank/DDBJ whole genome shotgun (WGS) entry which is preliminary data.</text>
</comment>
<protein>
    <submittedName>
        <fullName evidence="1">Uncharacterized protein</fullName>
    </submittedName>
</protein>
<accession>A0A2A5AGS3</accession>